<name>A0A0F9GF09_9ZZZZ</name>
<sequence>MTKQNVRAWFLHEVYAIGLESVIDCPIHGPVNATGAFRDKDGKMICYKCYNNEN</sequence>
<organism evidence="1">
    <name type="scientific">marine sediment metagenome</name>
    <dbReference type="NCBI Taxonomy" id="412755"/>
    <lineage>
        <taxon>unclassified sequences</taxon>
        <taxon>metagenomes</taxon>
        <taxon>ecological metagenomes</taxon>
    </lineage>
</organism>
<accession>A0A0F9GF09</accession>
<proteinExistence type="predicted"/>
<reference evidence="1" key="1">
    <citation type="journal article" date="2015" name="Nature">
        <title>Complex archaea that bridge the gap between prokaryotes and eukaryotes.</title>
        <authorList>
            <person name="Spang A."/>
            <person name="Saw J.H."/>
            <person name="Jorgensen S.L."/>
            <person name="Zaremba-Niedzwiedzka K."/>
            <person name="Martijn J."/>
            <person name="Lind A.E."/>
            <person name="van Eijk R."/>
            <person name="Schleper C."/>
            <person name="Guy L."/>
            <person name="Ettema T.J."/>
        </authorList>
    </citation>
    <scope>NUCLEOTIDE SEQUENCE</scope>
</reference>
<dbReference type="EMBL" id="LAZR01018193">
    <property type="protein sequence ID" value="KKL97333.1"/>
    <property type="molecule type" value="Genomic_DNA"/>
</dbReference>
<protein>
    <submittedName>
        <fullName evidence="1">Uncharacterized protein</fullName>
    </submittedName>
</protein>
<gene>
    <name evidence="1" type="ORF">LCGC14_1835480</name>
</gene>
<dbReference type="AlphaFoldDB" id="A0A0F9GF09"/>
<comment type="caution">
    <text evidence="1">The sequence shown here is derived from an EMBL/GenBank/DDBJ whole genome shotgun (WGS) entry which is preliminary data.</text>
</comment>
<evidence type="ECO:0000313" key="1">
    <source>
        <dbReference type="EMBL" id="KKL97333.1"/>
    </source>
</evidence>